<reference evidence="2" key="1">
    <citation type="journal article" date="2014" name="Front. Microbiol.">
        <title>High frequency of phylogenetically diverse reductive dehalogenase-homologous genes in deep subseafloor sedimentary metagenomes.</title>
        <authorList>
            <person name="Kawai M."/>
            <person name="Futagami T."/>
            <person name="Toyoda A."/>
            <person name="Takaki Y."/>
            <person name="Nishi S."/>
            <person name="Hori S."/>
            <person name="Arai W."/>
            <person name="Tsubouchi T."/>
            <person name="Morono Y."/>
            <person name="Uchiyama I."/>
            <person name="Ito T."/>
            <person name="Fujiyama A."/>
            <person name="Inagaki F."/>
            <person name="Takami H."/>
        </authorList>
    </citation>
    <scope>NUCLEOTIDE SEQUENCE</scope>
    <source>
        <strain evidence="2">Expedition CK06-06</strain>
    </source>
</reference>
<protein>
    <recommendedName>
        <fullName evidence="1">DUF559 domain-containing protein</fullName>
    </recommendedName>
</protein>
<comment type="caution">
    <text evidence="2">The sequence shown here is derived from an EMBL/GenBank/DDBJ whole genome shotgun (WGS) entry which is preliminary data.</text>
</comment>
<feature type="domain" description="DUF559" evidence="1">
    <location>
        <begin position="62"/>
        <end position="115"/>
    </location>
</feature>
<dbReference type="Pfam" id="PF04480">
    <property type="entry name" value="DUF559"/>
    <property type="match status" value="1"/>
</dbReference>
<evidence type="ECO:0000313" key="2">
    <source>
        <dbReference type="EMBL" id="GAI46206.1"/>
    </source>
</evidence>
<organism evidence="2">
    <name type="scientific">marine sediment metagenome</name>
    <dbReference type="NCBI Taxonomy" id="412755"/>
    <lineage>
        <taxon>unclassified sequences</taxon>
        <taxon>metagenomes</taxon>
        <taxon>ecological metagenomes</taxon>
    </lineage>
</organism>
<feature type="non-terminal residue" evidence="2">
    <location>
        <position position="1"/>
    </location>
</feature>
<gene>
    <name evidence="2" type="ORF">S06H3_41688</name>
</gene>
<dbReference type="EMBL" id="BARV01025720">
    <property type="protein sequence ID" value="GAI46206.1"/>
    <property type="molecule type" value="Genomic_DNA"/>
</dbReference>
<name>X1PUJ9_9ZZZZ</name>
<accession>X1PUJ9</accession>
<proteinExistence type="predicted"/>
<sequence length="264" mass="30755">NKDYKKNKQRQWLDSTEETIFYEEILLKFLGENYKKYVLPQANISGLVPPYSNLKSFINQRVDFCIFHPRLDEKIIVEIDGEQHKNHTISDSERDESLQECGYAVIRIPVSEIIARDGYQLSILESKLFPIKEDYNNIANPPKDLIKYIYSIKFAHQIQIVILQAIQSKLLNLNDVSSWHIISDLDELYIFNKKDSLTVLKKSVEDFIELYENLCILYSVDIKEKVSQCSLLSDYNPLDNSKNVILISFSDLSVSNFSTFHVKD</sequence>
<dbReference type="InterPro" id="IPR007569">
    <property type="entry name" value="DUF559"/>
</dbReference>
<feature type="non-terminal residue" evidence="2">
    <location>
        <position position="264"/>
    </location>
</feature>
<dbReference type="AlphaFoldDB" id="X1PUJ9"/>
<evidence type="ECO:0000259" key="1">
    <source>
        <dbReference type="Pfam" id="PF04480"/>
    </source>
</evidence>
<dbReference type="Gene3D" id="3.40.960.10">
    <property type="entry name" value="VSR Endonuclease"/>
    <property type="match status" value="1"/>
</dbReference>